<reference evidence="3" key="2">
    <citation type="journal article" date="2018" name="Plant J.">
        <title>The Sorghum bicolor reference genome: improved assembly, gene annotations, a transcriptome atlas, and signatures of genome organization.</title>
        <authorList>
            <person name="McCormick R.F."/>
            <person name="Truong S.K."/>
            <person name="Sreedasyam A."/>
            <person name="Jenkins J."/>
            <person name="Shu S."/>
            <person name="Sims D."/>
            <person name="Kennedy M."/>
            <person name="Amirebrahimi M."/>
            <person name="Weers B.D."/>
            <person name="McKinley B."/>
            <person name="Mattison A."/>
            <person name="Morishige D.T."/>
            <person name="Grimwood J."/>
            <person name="Schmutz J."/>
            <person name="Mullet J.E."/>
        </authorList>
    </citation>
    <scope>NUCLEOTIDE SEQUENCE [LARGE SCALE GENOMIC DNA]</scope>
    <source>
        <strain evidence="3">cv. BTx623</strain>
    </source>
</reference>
<organism evidence="2 3">
    <name type="scientific">Sorghum bicolor</name>
    <name type="common">Sorghum</name>
    <name type="synonym">Sorghum vulgare</name>
    <dbReference type="NCBI Taxonomy" id="4558"/>
    <lineage>
        <taxon>Eukaryota</taxon>
        <taxon>Viridiplantae</taxon>
        <taxon>Streptophyta</taxon>
        <taxon>Embryophyta</taxon>
        <taxon>Tracheophyta</taxon>
        <taxon>Spermatophyta</taxon>
        <taxon>Magnoliopsida</taxon>
        <taxon>Liliopsida</taxon>
        <taxon>Poales</taxon>
        <taxon>Poaceae</taxon>
        <taxon>PACMAD clade</taxon>
        <taxon>Panicoideae</taxon>
        <taxon>Andropogonodae</taxon>
        <taxon>Andropogoneae</taxon>
        <taxon>Sorghinae</taxon>
        <taxon>Sorghum</taxon>
    </lineage>
</organism>
<proteinExistence type="predicted"/>
<protein>
    <submittedName>
        <fullName evidence="2">Uncharacterized protein</fullName>
    </submittedName>
</protein>
<dbReference type="EMBL" id="CM000760">
    <property type="protein sequence ID" value="KXG38373.1"/>
    <property type="molecule type" value="Genomic_DNA"/>
</dbReference>
<evidence type="ECO:0000256" key="1">
    <source>
        <dbReference type="SAM" id="MobiDB-lite"/>
    </source>
</evidence>
<reference evidence="2 3" key="1">
    <citation type="journal article" date="2009" name="Nature">
        <title>The Sorghum bicolor genome and the diversification of grasses.</title>
        <authorList>
            <person name="Paterson A.H."/>
            <person name="Bowers J.E."/>
            <person name="Bruggmann R."/>
            <person name="Dubchak I."/>
            <person name="Grimwood J."/>
            <person name="Gundlach H."/>
            <person name="Haberer G."/>
            <person name="Hellsten U."/>
            <person name="Mitros T."/>
            <person name="Poliakov A."/>
            <person name="Schmutz J."/>
            <person name="Spannagl M."/>
            <person name="Tang H."/>
            <person name="Wang X."/>
            <person name="Wicker T."/>
            <person name="Bharti A.K."/>
            <person name="Chapman J."/>
            <person name="Feltus F.A."/>
            <person name="Gowik U."/>
            <person name="Grigoriev I.V."/>
            <person name="Lyons E."/>
            <person name="Maher C.A."/>
            <person name="Martis M."/>
            <person name="Narechania A."/>
            <person name="Otillar R.P."/>
            <person name="Penning B.W."/>
            <person name="Salamov A.A."/>
            <person name="Wang Y."/>
            <person name="Zhang L."/>
            <person name="Carpita N.C."/>
            <person name="Freeling M."/>
            <person name="Gingle A.R."/>
            <person name="Hash C.T."/>
            <person name="Keller B."/>
            <person name="Klein P."/>
            <person name="Kresovich S."/>
            <person name="McCann M.C."/>
            <person name="Ming R."/>
            <person name="Peterson D.G."/>
            <person name="Mehboob-ur-Rahman"/>
            <person name="Ware D."/>
            <person name="Westhoff P."/>
            <person name="Mayer K.F."/>
            <person name="Messing J."/>
            <person name="Rokhsar D.S."/>
        </authorList>
    </citation>
    <scope>NUCLEOTIDE SEQUENCE [LARGE SCALE GENOMIC DNA]</scope>
    <source>
        <strain evidence="3">cv. BTx623</strain>
    </source>
</reference>
<feature type="region of interest" description="Disordered" evidence="1">
    <location>
        <begin position="1"/>
        <end position="41"/>
    </location>
</feature>
<dbReference type="Gramene" id="KXG38373">
    <property type="protein sequence ID" value="KXG38373"/>
    <property type="gene ID" value="SORBI_3001G225000"/>
</dbReference>
<dbReference type="AlphaFoldDB" id="A0A1B6QKB7"/>
<dbReference type="Proteomes" id="UP000000768">
    <property type="component" value="Chromosome 1"/>
</dbReference>
<evidence type="ECO:0000313" key="3">
    <source>
        <dbReference type="Proteomes" id="UP000000768"/>
    </source>
</evidence>
<accession>A0A1B6QKB7</accession>
<name>A0A1B6QKB7_SORBI</name>
<dbReference type="STRING" id="4558.A0A1B6QKB7"/>
<keyword evidence="3" id="KW-1185">Reference proteome</keyword>
<gene>
    <name evidence="2" type="ORF">SORBI_3001G225000</name>
</gene>
<sequence>MIQRQDGQEAAESLPLSAGRTGSSSDGESWEKRLTAAAQAEAEEELEAVAAVYGDDIRVLRDLVPHLVVHMRPRTTDDSS</sequence>
<dbReference type="InParanoid" id="A0A1B6QKB7"/>
<evidence type="ECO:0000313" key="2">
    <source>
        <dbReference type="EMBL" id="KXG38373.1"/>
    </source>
</evidence>